<dbReference type="NCBIfam" id="TIGR00229">
    <property type="entry name" value="sensory_box"/>
    <property type="match status" value="1"/>
</dbReference>
<reference evidence="5 6" key="1">
    <citation type="submission" date="2013-03" db="EMBL/GenBank/DDBJ databases">
        <title>Salinisphaera hydrothermalis C41B8 Genome Sequencing.</title>
        <authorList>
            <person name="Li C."/>
            <person name="Lai Q."/>
            <person name="Shao Z."/>
        </authorList>
    </citation>
    <scope>NUCLEOTIDE SEQUENCE [LARGE SCALE GENOMIC DNA]</scope>
    <source>
        <strain evidence="5 6">C41B8</strain>
    </source>
</reference>
<comment type="cofactor">
    <cofactor evidence="1">
        <name>Mg(2+)</name>
        <dbReference type="ChEBI" id="CHEBI:18420"/>
    </cofactor>
</comment>
<dbReference type="PANTHER" id="PTHR46663:SF3">
    <property type="entry name" value="SLL0267 PROTEIN"/>
    <property type="match status" value="1"/>
</dbReference>
<dbReference type="Pfam" id="PF13185">
    <property type="entry name" value="GAF_2"/>
    <property type="match status" value="1"/>
</dbReference>
<evidence type="ECO:0000313" key="6">
    <source>
        <dbReference type="Proteomes" id="UP000028302"/>
    </source>
</evidence>
<dbReference type="PROSITE" id="PS50112">
    <property type="entry name" value="PAS"/>
    <property type="match status" value="1"/>
</dbReference>
<feature type="domain" description="PAS" evidence="3">
    <location>
        <begin position="68"/>
        <end position="130"/>
    </location>
</feature>
<sequence length="505" mass="56225">MNTTRPAWEARGAGRHAVDAGRQHNDDAACRAARRRLHLMASGGLWRDTGWGRRAILDQPAIPDIDFLDLLLDAICIVDAQDRFVWISPAGERIFGYTPAEMIGRRVCEFVLPGDEARTREHIERIKAGEDQTNFENRYRRKDGGIVHLMWSARWSEADQVRVAVAHDVTRLREAKSVQSALYSISEAAHTAEDLDDLFSRIHAIISHLLPAANFCVALLDARAQLIEYPYCADERGGAPRTTTIDADTLGARVIRTGTHLLLAPENFDEWPASIRQLKDSGTRYWLGAPLKLDDRTIGALIVKSYEGGLTYTESDLELLEFVSTQVAQAIERKRLYLRLRHMAHHDSLTGLANRRQLEARMASAFAAADGRDIRVALLYLDLDGFKDINDTYSHEIGDALLQAVAHRLNDTLRESSTVARLGGDEFAVLVDELATSGDAYAVVNRIQDMFATPFTIAGHALRVTPSIGVAVYPDDADTAETLLQHADRAMYDVKRYSRPASASR</sequence>
<dbReference type="Pfam" id="PF00990">
    <property type="entry name" value="GGDEF"/>
    <property type="match status" value="1"/>
</dbReference>
<evidence type="ECO:0000259" key="4">
    <source>
        <dbReference type="PROSITE" id="PS50887"/>
    </source>
</evidence>
<dbReference type="NCBIfam" id="TIGR00254">
    <property type="entry name" value="GGDEF"/>
    <property type="match status" value="1"/>
</dbReference>
<dbReference type="SUPFAM" id="SSF55785">
    <property type="entry name" value="PYP-like sensor domain (PAS domain)"/>
    <property type="match status" value="1"/>
</dbReference>
<organism evidence="5 6">
    <name type="scientific">Salinisphaera hydrothermalis (strain C41B8)</name>
    <dbReference type="NCBI Taxonomy" id="1304275"/>
    <lineage>
        <taxon>Bacteria</taxon>
        <taxon>Pseudomonadati</taxon>
        <taxon>Pseudomonadota</taxon>
        <taxon>Gammaproteobacteria</taxon>
        <taxon>Salinisphaerales</taxon>
        <taxon>Salinisphaeraceae</taxon>
        <taxon>Salinisphaera</taxon>
    </lineage>
</organism>
<dbReference type="Gene3D" id="3.30.450.20">
    <property type="entry name" value="PAS domain"/>
    <property type="match status" value="1"/>
</dbReference>
<dbReference type="InterPro" id="IPR013656">
    <property type="entry name" value="PAS_4"/>
</dbReference>
<proteinExistence type="predicted"/>
<dbReference type="CDD" id="cd00130">
    <property type="entry name" value="PAS"/>
    <property type="match status" value="1"/>
</dbReference>
<dbReference type="SMART" id="SM00267">
    <property type="entry name" value="GGDEF"/>
    <property type="match status" value="1"/>
</dbReference>
<feature type="domain" description="GGDEF" evidence="4">
    <location>
        <begin position="374"/>
        <end position="505"/>
    </location>
</feature>
<dbReference type="SUPFAM" id="SSF55073">
    <property type="entry name" value="Nucleotide cyclase"/>
    <property type="match status" value="1"/>
</dbReference>
<dbReference type="PATRIC" id="fig|1304275.5.peg.2733"/>
<dbReference type="InterPro" id="IPR029787">
    <property type="entry name" value="Nucleotide_cyclase"/>
</dbReference>
<dbReference type="Gene3D" id="3.30.70.270">
    <property type="match status" value="1"/>
</dbReference>
<protein>
    <submittedName>
        <fullName evidence="5">PAS and GAF sensor-containing diguanylate cyclase</fullName>
    </submittedName>
</protein>
<dbReference type="eggNOG" id="COG2199">
    <property type="taxonomic scope" value="Bacteria"/>
</dbReference>
<comment type="caution">
    <text evidence="5">The sequence shown here is derived from an EMBL/GenBank/DDBJ whole genome shotgun (WGS) entry which is preliminary data.</text>
</comment>
<dbReference type="SMART" id="SM00091">
    <property type="entry name" value="PAS"/>
    <property type="match status" value="1"/>
</dbReference>
<dbReference type="AlphaFoldDB" id="A0A084IJ46"/>
<dbReference type="Pfam" id="PF08448">
    <property type="entry name" value="PAS_4"/>
    <property type="match status" value="1"/>
</dbReference>
<dbReference type="SUPFAM" id="SSF55781">
    <property type="entry name" value="GAF domain-like"/>
    <property type="match status" value="1"/>
</dbReference>
<dbReference type="STRING" id="1304275.C41B8_13380"/>
<dbReference type="InterPro" id="IPR043128">
    <property type="entry name" value="Rev_trsase/Diguanyl_cyclase"/>
</dbReference>
<gene>
    <name evidence="5" type="ORF">C41B8_13380</name>
</gene>
<dbReference type="InterPro" id="IPR000014">
    <property type="entry name" value="PAS"/>
</dbReference>
<evidence type="ECO:0000313" key="5">
    <source>
        <dbReference type="EMBL" id="KEZ76730.1"/>
    </source>
</evidence>
<dbReference type="eggNOG" id="COG2203">
    <property type="taxonomic scope" value="Bacteria"/>
</dbReference>
<dbReference type="Proteomes" id="UP000028302">
    <property type="component" value="Unassembled WGS sequence"/>
</dbReference>
<evidence type="ECO:0000259" key="3">
    <source>
        <dbReference type="PROSITE" id="PS50112"/>
    </source>
</evidence>
<dbReference type="SMART" id="SM00065">
    <property type="entry name" value="GAF"/>
    <property type="match status" value="1"/>
</dbReference>
<dbReference type="InterPro" id="IPR003018">
    <property type="entry name" value="GAF"/>
</dbReference>
<dbReference type="PANTHER" id="PTHR46663">
    <property type="entry name" value="DIGUANYLATE CYCLASE DGCT-RELATED"/>
    <property type="match status" value="1"/>
</dbReference>
<dbReference type="InterPro" id="IPR052163">
    <property type="entry name" value="DGC-Regulatory_Protein"/>
</dbReference>
<feature type="region of interest" description="Disordered" evidence="2">
    <location>
        <begin position="1"/>
        <end position="21"/>
    </location>
</feature>
<dbReference type="GO" id="GO:0003824">
    <property type="term" value="F:catalytic activity"/>
    <property type="evidence" value="ECO:0007669"/>
    <property type="project" value="UniProtKB-ARBA"/>
</dbReference>
<accession>A0A084IJ46</accession>
<dbReference type="InterPro" id="IPR035965">
    <property type="entry name" value="PAS-like_dom_sf"/>
</dbReference>
<dbReference type="PROSITE" id="PS50887">
    <property type="entry name" value="GGDEF"/>
    <property type="match status" value="1"/>
</dbReference>
<evidence type="ECO:0000256" key="1">
    <source>
        <dbReference type="ARBA" id="ARBA00001946"/>
    </source>
</evidence>
<keyword evidence="6" id="KW-1185">Reference proteome</keyword>
<name>A0A084IJ46_SALHC</name>
<dbReference type="EMBL" id="APNK01000023">
    <property type="protein sequence ID" value="KEZ76730.1"/>
    <property type="molecule type" value="Genomic_DNA"/>
</dbReference>
<dbReference type="FunFam" id="3.30.70.270:FF:000001">
    <property type="entry name" value="Diguanylate cyclase domain protein"/>
    <property type="match status" value="1"/>
</dbReference>
<dbReference type="Gene3D" id="3.30.450.40">
    <property type="match status" value="1"/>
</dbReference>
<dbReference type="CDD" id="cd01949">
    <property type="entry name" value="GGDEF"/>
    <property type="match status" value="1"/>
</dbReference>
<evidence type="ECO:0000256" key="2">
    <source>
        <dbReference type="SAM" id="MobiDB-lite"/>
    </source>
</evidence>
<dbReference type="InterPro" id="IPR000160">
    <property type="entry name" value="GGDEF_dom"/>
</dbReference>
<dbReference type="InterPro" id="IPR029016">
    <property type="entry name" value="GAF-like_dom_sf"/>
</dbReference>